<dbReference type="PROSITE" id="PS50943">
    <property type="entry name" value="HTH_CROC1"/>
    <property type="match status" value="1"/>
</dbReference>
<keyword evidence="1" id="KW-0238">DNA-binding</keyword>
<dbReference type="AlphaFoldDB" id="A0A380GIB2"/>
<dbReference type="GO" id="GO:0003677">
    <property type="term" value="F:DNA binding"/>
    <property type="evidence" value="ECO:0007669"/>
    <property type="project" value="UniProtKB-KW"/>
</dbReference>
<dbReference type="CDD" id="cd00093">
    <property type="entry name" value="HTH_XRE"/>
    <property type="match status" value="1"/>
</dbReference>
<dbReference type="PANTHER" id="PTHR46558">
    <property type="entry name" value="TRACRIPTIONAL REGULATORY PROTEIN-RELATED-RELATED"/>
    <property type="match status" value="1"/>
</dbReference>
<dbReference type="InterPro" id="IPR001387">
    <property type="entry name" value="Cro/C1-type_HTH"/>
</dbReference>
<dbReference type="Proteomes" id="UP000254412">
    <property type="component" value="Unassembled WGS sequence"/>
</dbReference>
<sequence>MKIGEVLKKIRLLYSVSAKDLAHDINISPSYLSEIENSKKTPSLELLNKYSQIFEIKVSTIMLMAEDYSENKRKSKPEMFIQKRLIKILNKHTDELEEN</sequence>
<dbReference type="SUPFAM" id="SSF47413">
    <property type="entry name" value="lambda repressor-like DNA-binding domains"/>
    <property type="match status" value="1"/>
</dbReference>
<dbReference type="RefSeq" id="WP_103373675.1">
    <property type="nucleotide sequence ID" value="NZ_BMCF01000007.1"/>
</dbReference>
<protein>
    <submittedName>
        <fullName evidence="2">Predicted transcriptional regulator</fullName>
    </submittedName>
</protein>
<name>A0A380GIB2_9STAP</name>
<accession>A0A380GIB2</accession>
<evidence type="ECO:0000313" key="2">
    <source>
        <dbReference type="EMBL" id="SUM53819.1"/>
    </source>
</evidence>
<dbReference type="EMBL" id="UHDS01000001">
    <property type="protein sequence ID" value="SUM53819.1"/>
    <property type="molecule type" value="Genomic_DNA"/>
</dbReference>
<reference evidence="2 3" key="1">
    <citation type="submission" date="2018-06" db="EMBL/GenBank/DDBJ databases">
        <authorList>
            <consortium name="Pathogen Informatics"/>
            <person name="Doyle S."/>
        </authorList>
    </citation>
    <scope>NUCLEOTIDE SEQUENCE [LARGE SCALE GENOMIC DNA]</scope>
    <source>
        <strain evidence="2 3">NCTC13834</strain>
    </source>
</reference>
<dbReference type="PANTHER" id="PTHR46558:SF4">
    <property type="entry name" value="DNA-BIDING PHAGE PROTEIN"/>
    <property type="match status" value="1"/>
</dbReference>
<gene>
    <name evidence="2" type="ORF">NCTC13834_00102</name>
</gene>
<evidence type="ECO:0000313" key="3">
    <source>
        <dbReference type="Proteomes" id="UP000254412"/>
    </source>
</evidence>
<dbReference type="InterPro" id="IPR010982">
    <property type="entry name" value="Lambda_DNA-bd_dom_sf"/>
</dbReference>
<organism evidence="2 3">
    <name type="scientific">Staphylococcus nepalensis</name>
    <dbReference type="NCBI Taxonomy" id="214473"/>
    <lineage>
        <taxon>Bacteria</taxon>
        <taxon>Bacillati</taxon>
        <taxon>Bacillota</taxon>
        <taxon>Bacilli</taxon>
        <taxon>Bacillales</taxon>
        <taxon>Staphylococcaceae</taxon>
        <taxon>Staphylococcus</taxon>
    </lineage>
</organism>
<dbReference type="SMART" id="SM00530">
    <property type="entry name" value="HTH_XRE"/>
    <property type="match status" value="1"/>
</dbReference>
<evidence type="ECO:0000256" key="1">
    <source>
        <dbReference type="ARBA" id="ARBA00023125"/>
    </source>
</evidence>
<dbReference type="Pfam" id="PF01381">
    <property type="entry name" value="HTH_3"/>
    <property type="match status" value="1"/>
</dbReference>
<proteinExistence type="predicted"/>
<dbReference type="Gene3D" id="1.10.260.40">
    <property type="entry name" value="lambda repressor-like DNA-binding domains"/>
    <property type="match status" value="1"/>
</dbReference>